<sequence>MASGLTSSRGCDTISGTFTRTNTVAVFSATSRLSTATTGCISATVVCPSDLITVGGTGAAAIAACRSRVTLDAAIAFVGISASVASNIARPTSYPSSGGRAGTATSSRSAGSHSTCTIMGTGSYATSGIIGSTAATVPMCAYPCPRISASIFSLNRTNP</sequence>
<reference evidence="2 3" key="1">
    <citation type="journal article" date="2024" name="Commun. Biol.">
        <title>Comparative genomic analysis of thermophilic fungi reveals convergent evolutionary adaptations and gene losses.</title>
        <authorList>
            <person name="Steindorff A.S."/>
            <person name="Aguilar-Pontes M.V."/>
            <person name="Robinson A.J."/>
            <person name="Andreopoulos B."/>
            <person name="LaButti K."/>
            <person name="Kuo A."/>
            <person name="Mondo S."/>
            <person name="Riley R."/>
            <person name="Otillar R."/>
            <person name="Haridas S."/>
            <person name="Lipzen A."/>
            <person name="Grimwood J."/>
            <person name="Schmutz J."/>
            <person name="Clum A."/>
            <person name="Reid I.D."/>
            <person name="Moisan M.C."/>
            <person name="Butler G."/>
            <person name="Nguyen T.T.M."/>
            <person name="Dewar K."/>
            <person name="Conant G."/>
            <person name="Drula E."/>
            <person name="Henrissat B."/>
            <person name="Hansel C."/>
            <person name="Singer S."/>
            <person name="Hutchinson M.I."/>
            <person name="de Vries R.P."/>
            <person name="Natvig D.O."/>
            <person name="Powell A.J."/>
            <person name="Tsang A."/>
            <person name="Grigoriev I.V."/>
        </authorList>
    </citation>
    <scope>NUCLEOTIDE SEQUENCE [LARGE SCALE GENOMIC DNA]</scope>
    <source>
        <strain evidence="2 3">ATCC 24622</strain>
    </source>
</reference>
<protein>
    <submittedName>
        <fullName evidence="2">Uncharacterized protein</fullName>
    </submittedName>
</protein>
<feature type="region of interest" description="Disordered" evidence="1">
    <location>
        <begin position="92"/>
        <end position="113"/>
    </location>
</feature>
<evidence type="ECO:0000313" key="3">
    <source>
        <dbReference type="Proteomes" id="UP001586593"/>
    </source>
</evidence>
<evidence type="ECO:0000256" key="1">
    <source>
        <dbReference type="SAM" id="MobiDB-lite"/>
    </source>
</evidence>
<gene>
    <name evidence="2" type="ORF">VTK73DRAFT_476</name>
</gene>
<keyword evidence="3" id="KW-1185">Reference proteome</keyword>
<name>A0ABR3XEI0_9PEZI</name>
<feature type="compositionally biased region" description="Low complexity" evidence="1">
    <location>
        <begin position="96"/>
        <end position="113"/>
    </location>
</feature>
<organism evidence="2 3">
    <name type="scientific">Phialemonium thermophilum</name>
    <dbReference type="NCBI Taxonomy" id="223376"/>
    <lineage>
        <taxon>Eukaryota</taxon>
        <taxon>Fungi</taxon>
        <taxon>Dikarya</taxon>
        <taxon>Ascomycota</taxon>
        <taxon>Pezizomycotina</taxon>
        <taxon>Sordariomycetes</taxon>
        <taxon>Sordariomycetidae</taxon>
        <taxon>Cephalothecales</taxon>
        <taxon>Cephalothecaceae</taxon>
        <taxon>Phialemonium</taxon>
    </lineage>
</organism>
<dbReference type="Proteomes" id="UP001586593">
    <property type="component" value="Unassembled WGS sequence"/>
</dbReference>
<evidence type="ECO:0000313" key="2">
    <source>
        <dbReference type="EMBL" id="KAL1874344.1"/>
    </source>
</evidence>
<accession>A0ABR3XEI0</accession>
<dbReference type="EMBL" id="JAZHXJ010000109">
    <property type="protein sequence ID" value="KAL1874344.1"/>
    <property type="molecule type" value="Genomic_DNA"/>
</dbReference>
<comment type="caution">
    <text evidence="2">The sequence shown here is derived from an EMBL/GenBank/DDBJ whole genome shotgun (WGS) entry which is preliminary data.</text>
</comment>
<proteinExistence type="predicted"/>